<evidence type="ECO:0000313" key="4">
    <source>
        <dbReference type="Proteomes" id="UP001139451"/>
    </source>
</evidence>
<accession>A0A9X2HLB4</accession>
<dbReference type="InterPro" id="IPR032623">
    <property type="entry name" value="FecR_N"/>
</dbReference>
<organism evidence="3 4">
    <name type="scientific">Sphingomonas tagetis</name>
    <dbReference type="NCBI Taxonomy" id="2949092"/>
    <lineage>
        <taxon>Bacteria</taxon>
        <taxon>Pseudomonadati</taxon>
        <taxon>Pseudomonadota</taxon>
        <taxon>Alphaproteobacteria</taxon>
        <taxon>Sphingomonadales</taxon>
        <taxon>Sphingomonadaceae</taxon>
        <taxon>Sphingomonas</taxon>
    </lineage>
</organism>
<comment type="caution">
    <text evidence="3">The sequence shown here is derived from an EMBL/GenBank/DDBJ whole genome shotgun (WGS) entry which is preliminary data.</text>
</comment>
<feature type="region of interest" description="Disordered" evidence="1">
    <location>
        <begin position="71"/>
        <end position="92"/>
    </location>
</feature>
<dbReference type="Proteomes" id="UP001139451">
    <property type="component" value="Unassembled WGS sequence"/>
</dbReference>
<dbReference type="RefSeq" id="WP_254292735.1">
    <property type="nucleotide sequence ID" value="NZ_JAMLDX010000005.1"/>
</dbReference>
<dbReference type="EMBL" id="JAMLDX010000005">
    <property type="protein sequence ID" value="MCP3730611.1"/>
    <property type="molecule type" value="Genomic_DNA"/>
</dbReference>
<proteinExistence type="predicted"/>
<evidence type="ECO:0000256" key="1">
    <source>
        <dbReference type="SAM" id="MobiDB-lite"/>
    </source>
</evidence>
<feature type="compositionally biased region" description="Polar residues" evidence="1">
    <location>
        <begin position="71"/>
        <end position="84"/>
    </location>
</feature>
<dbReference type="Pfam" id="PF16220">
    <property type="entry name" value="DUF4880"/>
    <property type="match status" value="1"/>
</dbReference>
<protein>
    <submittedName>
        <fullName evidence="3">FecR/PupR family sigma factor regulator</fullName>
    </submittedName>
</protein>
<evidence type="ECO:0000259" key="2">
    <source>
        <dbReference type="Pfam" id="PF16220"/>
    </source>
</evidence>
<gene>
    <name evidence="3" type="ORF">M9978_09245</name>
</gene>
<dbReference type="AlphaFoldDB" id="A0A9X2HLB4"/>
<feature type="domain" description="FecR N-terminal" evidence="2">
    <location>
        <begin position="19"/>
        <end position="59"/>
    </location>
</feature>
<name>A0A9X2HLB4_9SPHN</name>
<reference evidence="3" key="1">
    <citation type="submission" date="2022-05" db="EMBL/GenBank/DDBJ databases">
        <title>Sphingomonas sp. strain MG17 Genome sequencing and assembly.</title>
        <authorList>
            <person name="Kim I."/>
        </authorList>
    </citation>
    <scope>NUCLEOTIDE SEQUENCE</scope>
    <source>
        <strain evidence="3">MG17</strain>
    </source>
</reference>
<evidence type="ECO:0000313" key="3">
    <source>
        <dbReference type="EMBL" id="MCP3730611.1"/>
    </source>
</evidence>
<keyword evidence="4" id="KW-1185">Reference proteome</keyword>
<sequence length="92" mass="10173">MAEGNNILPLPQSARIEAEAAAWVARLDRDEASESDRIAFQAWCGMSELHRQAVERLSSLWTDLDRLRGSSSIEPRVTPSSESLAKQAPLQP</sequence>